<feature type="region of interest" description="Disordered" evidence="1">
    <location>
        <begin position="516"/>
        <end position="588"/>
    </location>
</feature>
<feature type="compositionally biased region" description="Basic and acidic residues" evidence="1">
    <location>
        <begin position="1"/>
        <end position="21"/>
    </location>
</feature>
<protein>
    <submittedName>
        <fullName evidence="2">Uncharacterized protein</fullName>
    </submittedName>
</protein>
<feature type="compositionally biased region" description="Low complexity" evidence="1">
    <location>
        <begin position="123"/>
        <end position="142"/>
    </location>
</feature>
<reference evidence="2" key="1">
    <citation type="submission" date="2014-11" db="EMBL/GenBank/DDBJ databases">
        <authorList>
            <person name="Otto D Thomas"/>
            <person name="Naeem Raeece"/>
        </authorList>
    </citation>
    <scope>NUCLEOTIDE SEQUENCE</scope>
</reference>
<evidence type="ECO:0000256" key="1">
    <source>
        <dbReference type="SAM" id="MobiDB-lite"/>
    </source>
</evidence>
<feature type="compositionally biased region" description="Polar residues" evidence="1">
    <location>
        <begin position="178"/>
        <end position="199"/>
    </location>
</feature>
<dbReference type="EMBL" id="CDMZ01000194">
    <property type="protein sequence ID" value="CEM08896.1"/>
    <property type="molecule type" value="Genomic_DNA"/>
</dbReference>
<feature type="compositionally biased region" description="Polar residues" evidence="1">
    <location>
        <begin position="570"/>
        <end position="579"/>
    </location>
</feature>
<feature type="compositionally biased region" description="Polar residues" evidence="1">
    <location>
        <begin position="449"/>
        <end position="461"/>
    </location>
</feature>
<accession>A0A0G4F9G8</accession>
<feature type="compositionally biased region" description="Polar residues" evidence="1">
    <location>
        <begin position="156"/>
        <end position="165"/>
    </location>
</feature>
<proteinExistence type="predicted"/>
<feature type="compositionally biased region" description="Basic and acidic residues" evidence="1">
    <location>
        <begin position="243"/>
        <end position="261"/>
    </location>
</feature>
<feature type="compositionally biased region" description="Polar residues" evidence="1">
    <location>
        <begin position="77"/>
        <end position="93"/>
    </location>
</feature>
<evidence type="ECO:0000313" key="2">
    <source>
        <dbReference type="EMBL" id="CEM08896.1"/>
    </source>
</evidence>
<feature type="compositionally biased region" description="Basic and acidic residues" evidence="1">
    <location>
        <begin position="526"/>
        <end position="541"/>
    </location>
</feature>
<gene>
    <name evidence="2" type="ORF">Cvel_15733</name>
</gene>
<feature type="compositionally biased region" description="Basic and acidic residues" evidence="1">
    <location>
        <begin position="547"/>
        <end position="564"/>
    </location>
</feature>
<dbReference type="AlphaFoldDB" id="A0A0G4F9G8"/>
<feature type="region of interest" description="Disordered" evidence="1">
    <location>
        <begin position="373"/>
        <end position="479"/>
    </location>
</feature>
<feature type="region of interest" description="Disordered" evidence="1">
    <location>
        <begin position="1"/>
        <end position="276"/>
    </location>
</feature>
<feature type="compositionally biased region" description="Polar residues" evidence="1">
    <location>
        <begin position="101"/>
        <end position="112"/>
    </location>
</feature>
<organism evidence="2">
    <name type="scientific">Chromera velia CCMP2878</name>
    <dbReference type="NCBI Taxonomy" id="1169474"/>
    <lineage>
        <taxon>Eukaryota</taxon>
        <taxon>Sar</taxon>
        <taxon>Alveolata</taxon>
        <taxon>Colpodellida</taxon>
        <taxon>Chromeraceae</taxon>
        <taxon>Chromera</taxon>
    </lineage>
</organism>
<name>A0A0G4F9G8_9ALVE</name>
<sequence length="588" mass="61090">MERMKEEEQEKEKSERTDRFRRASAFGLAPRPSISASQADSGRRRSLFPTPQDGGAESVASRGTRGSIVDGTKRGLATTTGALSARSAPQSARTGPGGQRLSLTMTIPQVQDSSTPPRRRPSSARPAAVSSASPAMFSQSSQHNGPPGDPSVVLLSPNQRPSTSPAHVARREGGGVPPSSQQLEVPSADGQGSIQGQTGETKRQSLLAASEAGDSVAQVEQRATGQQCSEAAEGLTEAESVDLDVKFDRCGGLEGREEGPSDAHPQPLRAHPHPQFPSKLYESNHDAVVVAVKRDPKSESDTEVMAVGTAVFDRIKNFEASALNLSGNAADVEPQTAVEELGRGVRLCYEDAGSFILQLKGRNAAELVKGKTTPNGAAGGASGFSPRGSVGKRGDTRLGAAVDWEDEGGRDRAGTMFGGGSHPFSPTPGGTPMTSTRPVPLSSLFPHSVSLSPSGRPQSGASRRLQAPPAPPGSTASSRLDVRAARVNPTETGSVDPGPLNAAAATAAAAAAAVAAADSPAEAAGEEYRERVPLREREPTRPLEGGRAAREDGERSHPVLREDDLPPISLGQSRLASSTGKERDARAP</sequence>
<feature type="compositionally biased region" description="Low complexity" evidence="1">
    <location>
        <begin position="423"/>
        <end position="436"/>
    </location>
</feature>
<dbReference type="VEuPathDB" id="CryptoDB:Cvel_15733"/>